<accession>A0ABM8ZDP0</accession>
<dbReference type="EMBL" id="CAKKNT010000015">
    <property type="protein sequence ID" value="CAH0418770.1"/>
    <property type="molecule type" value="Genomic_DNA"/>
</dbReference>
<dbReference type="SUPFAM" id="SSF56784">
    <property type="entry name" value="HAD-like"/>
    <property type="match status" value="1"/>
</dbReference>
<dbReference type="InterPro" id="IPR023214">
    <property type="entry name" value="HAD_sf"/>
</dbReference>
<protein>
    <recommendedName>
        <fullName evidence="3">HAD family hydrolase</fullName>
    </recommendedName>
</protein>
<evidence type="ECO:0000313" key="1">
    <source>
        <dbReference type="EMBL" id="CAH0418770.1"/>
    </source>
</evidence>
<organism evidence="1 2">
    <name type="scientific">Periweissella ghanensis</name>
    <dbReference type="NCBI Taxonomy" id="467997"/>
    <lineage>
        <taxon>Bacteria</taxon>
        <taxon>Bacillati</taxon>
        <taxon>Bacillota</taxon>
        <taxon>Bacilli</taxon>
        <taxon>Lactobacillales</taxon>
        <taxon>Lactobacillaceae</taxon>
        <taxon>Periweissella</taxon>
    </lineage>
</organism>
<reference evidence="1 2" key="1">
    <citation type="submission" date="2021-11" db="EMBL/GenBank/DDBJ databases">
        <authorList>
            <person name="Depoorter E."/>
        </authorList>
    </citation>
    <scope>NUCLEOTIDE SEQUENCE [LARGE SCALE GENOMIC DNA]</scope>
    <source>
        <strain evidence="1 2">LMG 24286</strain>
    </source>
</reference>
<evidence type="ECO:0008006" key="3">
    <source>
        <dbReference type="Google" id="ProtNLM"/>
    </source>
</evidence>
<dbReference type="RefSeq" id="WP_230098853.1">
    <property type="nucleotide sequence ID" value="NZ_CAKKNT010000015.1"/>
</dbReference>
<dbReference type="Gene3D" id="1.10.150.400">
    <property type="match status" value="1"/>
</dbReference>
<sequence>MFTQIKQKLATYPTVDYNQLWDQLTDVDVVSFDVFNTLLKQNTPANADIFTLVATIWEQQHGTCLTNFKSLRQTAEKHARSKYAQQLTLTKIYDFLTVPSEVMQLEIQLRFELQQANAPLQDLYNALKQLGKRIVVIADTMLDAQTVVSMLAQAGYTGYEKLYVTQTDGRPSKDTILFKTMLTELAVAPNQVLHVGDDWQRDYLASRGAEIACFRLPKITLNSHQPLITNDVLLQTVQLFSNNMLAKYEFDGYQEFGYSVFGPVILGFSQWLARNVARDTKIFFFARDGFILQEAYQKLYPEQTTSYLYVSRRALQVPLLREIQPIADVLAQINLPREFTMYQFLKACGVQNADDTKQDLTKYTTAPIFHPQLEHIYQKYSREITHNAQIEFEYLKQYLQAMGFNGQVAVVDIGWHGNKQQALQKFCQLAGIPVEISGYYFGMAKTNPIANLITHGFWFDQGINPQQPNLARPINGILEFLFSAKHGTTIRYEKQNETIVPVLASYEFAGQHELTIQGQLLKTIRQAALQFVSDFATSSLNPLIQLPTKSAMTLFELHTFKPDSEFMRRFGHFIFIDRNVKYLVTPKSNWYYLRHPQQFKGDFLLSRWSIGFLKRIFKLPINYLNMYNRLINHFDVTRR</sequence>
<dbReference type="Proteomes" id="UP000789719">
    <property type="component" value="Unassembled WGS sequence"/>
</dbReference>
<comment type="caution">
    <text evidence="1">The sequence shown here is derived from an EMBL/GenBank/DDBJ whole genome shotgun (WGS) entry which is preliminary data.</text>
</comment>
<dbReference type="InterPro" id="IPR036412">
    <property type="entry name" value="HAD-like_sf"/>
</dbReference>
<name>A0ABM8ZDP0_9LACO</name>
<dbReference type="Gene3D" id="3.40.50.1000">
    <property type="entry name" value="HAD superfamily/HAD-like"/>
    <property type="match status" value="1"/>
</dbReference>
<evidence type="ECO:0000313" key="2">
    <source>
        <dbReference type="Proteomes" id="UP000789719"/>
    </source>
</evidence>
<keyword evidence="2" id="KW-1185">Reference proteome</keyword>
<proteinExistence type="predicted"/>
<gene>
    <name evidence="1" type="ORF">WGH24286_01204</name>
</gene>